<sequence>MTSRAATAHSTTAAAALPRTYVRRAPARSTSGPPSACIATYGASSAKAIRPVRVALPVEVSTSQGIARADIDVPSTETS</sequence>
<evidence type="ECO:0000313" key="3">
    <source>
        <dbReference type="Proteomes" id="UP001058003"/>
    </source>
</evidence>
<feature type="compositionally biased region" description="Low complexity" evidence="1">
    <location>
        <begin position="1"/>
        <end position="16"/>
    </location>
</feature>
<keyword evidence="3" id="KW-1185">Reference proteome</keyword>
<reference evidence="2" key="1">
    <citation type="submission" date="2021-04" db="EMBL/GenBank/DDBJ databases">
        <title>Dactylosporangium aurantiacum NRRL B-8018 full assembly.</title>
        <authorList>
            <person name="Hartkoorn R.C."/>
            <person name="Beaudoing E."/>
            <person name="Hot D."/>
        </authorList>
    </citation>
    <scope>NUCLEOTIDE SEQUENCE</scope>
    <source>
        <strain evidence="2">NRRL B-8018</strain>
    </source>
</reference>
<evidence type="ECO:0000256" key="1">
    <source>
        <dbReference type="SAM" id="MobiDB-lite"/>
    </source>
</evidence>
<accession>A0A9Q9IRF3</accession>
<name>A0A9Q9IRF3_9ACTN</name>
<evidence type="ECO:0000313" key="2">
    <source>
        <dbReference type="EMBL" id="UWZ57643.1"/>
    </source>
</evidence>
<organism evidence="2 3">
    <name type="scientific">Dactylosporangium aurantiacum</name>
    <dbReference type="NCBI Taxonomy" id="35754"/>
    <lineage>
        <taxon>Bacteria</taxon>
        <taxon>Bacillati</taxon>
        <taxon>Actinomycetota</taxon>
        <taxon>Actinomycetes</taxon>
        <taxon>Micromonosporales</taxon>
        <taxon>Micromonosporaceae</taxon>
        <taxon>Dactylosporangium</taxon>
    </lineage>
</organism>
<dbReference type="Proteomes" id="UP001058003">
    <property type="component" value="Chromosome"/>
</dbReference>
<feature type="region of interest" description="Disordered" evidence="1">
    <location>
        <begin position="1"/>
        <end position="34"/>
    </location>
</feature>
<proteinExistence type="predicted"/>
<protein>
    <submittedName>
        <fullName evidence="2">Uncharacterized protein</fullName>
    </submittedName>
</protein>
<dbReference type="KEGG" id="daur:Daura_16655"/>
<dbReference type="AlphaFoldDB" id="A0A9Q9IRF3"/>
<gene>
    <name evidence="2" type="ORF">Daura_16655</name>
</gene>
<dbReference type="EMBL" id="CP073767">
    <property type="protein sequence ID" value="UWZ57643.1"/>
    <property type="molecule type" value="Genomic_DNA"/>
</dbReference>